<sequence>MSKLAKLAAAASIMTLGHTAMASAENLNVVASFSIIADFARNVGGDKVDITTLVGPDGDAHVYEPRPADAAAVGAADVVLVNGLQFEGFLQRLVEASGTKAPVVELTKGGEVLKSTEEDHHDGEEARHDHEAEKHKHEEGEEHAHDKSGEHAHEKEEEHAHEGDHGHHHGEFDPHAWHSVHNAEVYVKNIADAFCAADAAGCDTYRANAEAYGAKLEALEKEIEAVVAAIPEDKRTIITSHDAFGYFEHEYGLKFLAPEGVSTESEASAADVAALIRQVREDEASAIFVENITNPRLIEQIASETGIRIGGTLYSDALSGEDGPAATYIDMMRHNVTTIKGAILGS</sequence>
<dbReference type="GO" id="GO:0030001">
    <property type="term" value="P:metal ion transport"/>
    <property type="evidence" value="ECO:0007669"/>
    <property type="project" value="InterPro"/>
</dbReference>
<evidence type="ECO:0000256" key="8">
    <source>
        <dbReference type="SAM" id="MobiDB-lite"/>
    </source>
</evidence>
<feature type="region of interest" description="Disordered" evidence="8">
    <location>
        <begin position="108"/>
        <end position="174"/>
    </location>
</feature>
<evidence type="ECO:0000256" key="9">
    <source>
        <dbReference type="SAM" id="SignalP"/>
    </source>
</evidence>
<dbReference type="AlphaFoldDB" id="A0A5B8L1M2"/>
<dbReference type="NCBIfam" id="NF040870">
    <property type="entry name" value="AztC"/>
    <property type="match status" value="1"/>
</dbReference>
<evidence type="ECO:0000256" key="3">
    <source>
        <dbReference type="ARBA" id="ARBA00022448"/>
    </source>
</evidence>
<dbReference type="PRINTS" id="PR00690">
    <property type="entry name" value="ADHESNFAMILY"/>
</dbReference>
<dbReference type="Gene3D" id="3.40.50.1980">
    <property type="entry name" value="Nitrogenase molybdenum iron protein domain"/>
    <property type="match status" value="3"/>
</dbReference>
<dbReference type="PRINTS" id="PR00691">
    <property type="entry name" value="ADHESINB"/>
</dbReference>
<dbReference type="GO" id="GO:0030313">
    <property type="term" value="C:cell envelope"/>
    <property type="evidence" value="ECO:0007669"/>
    <property type="project" value="UniProtKB-SubCell"/>
</dbReference>
<dbReference type="InterPro" id="IPR047701">
    <property type="entry name" value="AztC-like"/>
</dbReference>
<feature type="signal peptide" evidence="9">
    <location>
        <begin position="1"/>
        <end position="22"/>
    </location>
</feature>
<dbReference type="PANTHER" id="PTHR42953">
    <property type="entry name" value="HIGH-AFFINITY ZINC UPTAKE SYSTEM PROTEIN ZNUA-RELATED"/>
    <property type="match status" value="1"/>
</dbReference>
<dbReference type="GO" id="GO:0046872">
    <property type="term" value="F:metal ion binding"/>
    <property type="evidence" value="ECO:0007669"/>
    <property type="project" value="UniProtKB-KW"/>
</dbReference>
<keyword evidence="5 9" id="KW-0732">Signal</keyword>
<feature type="coiled-coil region" evidence="7">
    <location>
        <begin position="202"/>
        <end position="229"/>
    </location>
</feature>
<evidence type="ECO:0000256" key="4">
    <source>
        <dbReference type="ARBA" id="ARBA00022723"/>
    </source>
</evidence>
<gene>
    <name evidence="10" type="ORF">FQ775_15115</name>
</gene>
<dbReference type="RefSeq" id="WP_146300241.1">
    <property type="nucleotide sequence ID" value="NZ_CP042301.2"/>
</dbReference>
<dbReference type="EMBL" id="CP042301">
    <property type="protein sequence ID" value="QDZ01600.1"/>
    <property type="molecule type" value="Genomic_DNA"/>
</dbReference>
<keyword evidence="3 6" id="KW-0813">Transport</keyword>
<keyword evidence="4" id="KW-0479">Metal-binding</keyword>
<proteinExistence type="inferred from homology"/>
<evidence type="ECO:0000256" key="2">
    <source>
        <dbReference type="ARBA" id="ARBA00011028"/>
    </source>
</evidence>
<evidence type="ECO:0000256" key="5">
    <source>
        <dbReference type="ARBA" id="ARBA00022729"/>
    </source>
</evidence>
<protein>
    <submittedName>
        <fullName evidence="10">Zinc ABC transporter solute-binding protein</fullName>
    </submittedName>
</protein>
<evidence type="ECO:0000256" key="1">
    <source>
        <dbReference type="ARBA" id="ARBA00004196"/>
    </source>
</evidence>
<dbReference type="PANTHER" id="PTHR42953:SF1">
    <property type="entry name" value="METAL-BINDING PROTEIN HI_0362-RELATED"/>
    <property type="match status" value="1"/>
</dbReference>
<evidence type="ECO:0000256" key="6">
    <source>
        <dbReference type="RuleBase" id="RU003512"/>
    </source>
</evidence>
<name>A0A5B8L1M2_9HYPH</name>
<evidence type="ECO:0000256" key="7">
    <source>
        <dbReference type="SAM" id="Coils"/>
    </source>
</evidence>
<dbReference type="InterPro" id="IPR006129">
    <property type="entry name" value="AdhesinB"/>
</dbReference>
<comment type="similarity">
    <text evidence="2 6">Belongs to the bacterial solute-binding protein 9 family.</text>
</comment>
<dbReference type="InterPro" id="IPR006128">
    <property type="entry name" value="Lipoprotein_PsaA-like"/>
</dbReference>
<keyword evidence="11" id="KW-1185">Reference proteome</keyword>
<feature type="chain" id="PRO_5022838518" evidence="9">
    <location>
        <begin position="23"/>
        <end position="346"/>
    </location>
</feature>
<dbReference type="Pfam" id="PF01297">
    <property type="entry name" value="ZnuA"/>
    <property type="match status" value="1"/>
</dbReference>
<dbReference type="InterPro" id="IPR050492">
    <property type="entry name" value="Bact_metal-bind_prot9"/>
</dbReference>
<dbReference type="GO" id="GO:0007155">
    <property type="term" value="P:cell adhesion"/>
    <property type="evidence" value="ECO:0007669"/>
    <property type="project" value="InterPro"/>
</dbReference>
<keyword evidence="7" id="KW-0175">Coiled coil</keyword>
<dbReference type="SUPFAM" id="SSF53807">
    <property type="entry name" value="Helical backbone' metal receptor"/>
    <property type="match status" value="1"/>
</dbReference>
<dbReference type="KEGG" id="niy:FQ775_15115"/>
<evidence type="ECO:0000313" key="11">
    <source>
        <dbReference type="Proteomes" id="UP000321389"/>
    </source>
</evidence>
<accession>A0A5B8L1M2</accession>
<dbReference type="Proteomes" id="UP000321389">
    <property type="component" value="Chromosome"/>
</dbReference>
<organism evidence="10 11">
    <name type="scientific">Nitratireductor mangrovi</name>
    <dbReference type="NCBI Taxonomy" id="2599600"/>
    <lineage>
        <taxon>Bacteria</taxon>
        <taxon>Pseudomonadati</taxon>
        <taxon>Pseudomonadota</taxon>
        <taxon>Alphaproteobacteria</taxon>
        <taxon>Hyphomicrobiales</taxon>
        <taxon>Phyllobacteriaceae</taxon>
        <taxon>Nitratireductor</taxon>
    </lineage>
</organism>
<feature type="compositionally biased region" description="Basic and acidic residues" evidence="8">
    <location>
        <begin position="114"/>
        <end position="174"/>
    </location>
</feature>
<reference evidence="10" key="1">
    <citation type="submission" date="2020-04" db="EMBL/GenBank/DDBJ databases">
        <title>Nitratireductor sp. nov. isolated from mangrove soil.</title>
        <authorList>
            <person name="Ye Y."/>
        </authorList>
    </citation>
    <scope>NUCLEOTIDE SEQUENCE</scope>
    <source>
        <strain evidence="10">SY7</strain>
    </source>
</reference>
<dbReference type="InterPro" id="IPR006127">
    <property type="entry name" value="ZnuA-like"/>
</dbReference>
<dbReference type="OrthoDB" id="9793396at2"/>
<comment type="subcellular location">
    <subcellularLocation>
        <location evidence="1">Cell envelope</location>
    </subcellularLocation>
</comment>
<evidence type="ECO:0000313" key="10">
    <source>
        <dbReference type="EMBL" id="QDZ01600.1"/>
    </source>
</evidence>